<name>A0ABP4ZIK6_9MICO</name>
<protein>
    <submittedName>
        <fullName evidence="1">Uncharacterized protein</fullName>
    </submittedName>
</protein>
<dbReference type="RefSeq" id="WP_344099461.1">
    <property type="nucleotide sequence ID" value="NZ_BAAANL010000001.1"/>
</dbReference>
<reference evidence="2" key="1">
    <citation type="journal article" date="2019" name="Int. J. Syst. Evol. Microbiol.">
        <title>The Global Catalogue of Microorganisms (GCM) 10K type strain sequencing project: providing services to taxonomists for standard genome sequencing and annotation.</title>
        <authorList>
            <consortium name="The Broad Institute Genomics Platform"/>
            <consortium name="The Broad Institute Genome Sequencing Center for Infectious Disease"/>
            <person name="Wu L."/>
            <person name="Ma J."/>
        </authorList>
    </citation>
    <scope>NUCLEOTIDE SEQUENCE [LARGE SCALE GENOMIC DNA]</scope>
    <source>
        <strain evidence="2">JCM 14326</strain>
    </source>
</reference>
<evidence type="ECO:0000313" key="1">
    <source>
        <dbReference type="EMBL" id="GAA1852670.1"/>
    </source>
</evidence>
<comment type="caution">
    <text evidence="1">The sequence shown here is derived from an EMBL/GenBank/DDBJ whole genome shotgun (WGS) entry which is preliminary data.</text>
</comment>
<organism evidence="1 2">
    <name type="scientific">Myceligenerans crystallogenes</name>
    <dbReference type="NCBI Taxonomy" id="316335"/>
    <lineage>
        <taxon>Bacteria</taxon>
        <taxon>Bacillati</taxon>
        <taxon>Actinomycetota</taxon>
        <taxon>Actinomycetes</taxon>
        <taxon>Micrococcales</taxon>
        <taxon>Promicromonosporaceae</taxon>
        <taxon>Myceligenerans</taxon>
    </lineage>
</organism>
<accession>A0ABP4ZIK6</accession>
<dbReference type="Proteomes" id="UP001501094">
    <property type="component" value="Unassembled WGS sequence"/>
</dbReference>
<gene>
    <name evidence="1" type="ORF">GCM10009751_06580</name>
</gene>
<sequence length="40" mass="3842">MVDAAVAELALRSPGTAAVLTSDVGTLTDLVSGGARVASV</sequence>
<keyword evidence="2" id="KW-1185">Reference proteome</keyword>
<evidence type="ECO:0000313" key="2">
    <source>
        <dbReference type="Proteomes" id="UP001501094"/>
    </source>
</evidence>
<dbReference type="EMBL" id="BAAANL010000001">
    <property type="protein sequence ID" value="GAA1852670.1"/>
    <property type="molecule type" value="Genomic_DNA"/>
</dbReference>
<proteinExistence type="predicted"/>